<dbReference type="Proteomes" id="UP000308365">
    <property type="component" value="Unassembled WGS sequence"/>
</dbReference>
<protein>
    <submittedName>
        <fullName evidence="2">Uncharacterized protein</fullName>
    </submittedName>
</protein>
<dbReference type="AlphaFoldDB" id="A0A4U1EC44"/>
<sequence>VAGPLPAEEPGRVRPGTHVEEEERDDKVWSPPGPLRARFRSDPPQGVGVGEAPRWAPSCTLTTRCCSGWSPRLGGEGVGVGKRRDGGGKETGPREAHPGPAGAQRQEAARRAGAKPMPPPRPGPSGLQTSLLAPGLGVGDGHAEEAVPLEPSGEAGPGLVPVPGVGRAPGHEGVELSGLRSQALPVGREGCDEAVPTGGEDGAAHSPRLPGRASSWTLLSAAVRSRDTQAWGVCAPPRAAGFLRGSPARHLLLRNPRRPCSFPRAHCPAAEPKGAGGFTPNLRKPHLGAGTQAGVPPSPQEQTLRRVYLLEINLD</sequence>
<evidence type="ECO:0000313" key="3">
    <source>
        <dbReference type="Proteomes" id="UP000308365"/>
    </source>
</evidence>
<evidence type="ECO:0000256" key="1">
    <source>
        <dbReference type="SAM" id="MobiDB-lite"/>
    </source>
</evidence>
<comment type="caution">
    <text evidence="2">The sequence shown here is derived from an EMBL/GenBank/DDBJ whole genome shotgun (WGS) entry which is preliminary data.</text>
</comment>
<evidence type="ECO:0000313" key="2">
    <source>
        <dbReference type="EMBL" id="TKC33548.1"/>
    </source>
</evidence>
<gene>
    <name evidence="2" type="ORF">EI555_008479</name>
</gene>
<name>A0A4U1EC44_MONMO</name>
<dbReference type="EMBL" id="RWIC01002801">
    <property type="protein sequence ID" value="TKC33548.1"/>
    <property type="molecule type" value="Genomic_DNA"/>
</dbReference>
<organism evidence="2 3">
    <name type="scientific">Monodon monoceros</name>
    <name type="common">Narwhal</name>
    <name type="synonym">Ceratodon monodon</name>
    <dbReference type="NCBI Taxonomy" id="40151"/>
    <lineage>
        <taxon>Eukaryota</taxon>
        <taxon>Metazoa</taxon>
        <taxon>Chordata</taxon>
        <taxon>Craniata</taxon>
        <taxon>Vertebrata</taxon>
        <taxon>Euteleostomi</taxon>
        <taxon>Mammalia</taxon>
        <taxon>Eutheria</taxon>
        <taxon>Laurasiatheria</taxon>
        <taxon>Artiodactyla</taxon>
        <taxon>Whippomorpha</taxon>
        <taxon>Cetacea</taxon>
        <taxon>Odontoceti</taxon>
        <taxon>Monodontidae</taxon>
        <taxon>Monodon</taxon>
    </lineage>
</organism>
<feature type="compositionally biased region" description="Basic and acidic residues" evidence="1">
    <location>
        <begin position="9"/>
        <end position="28"/>
    </location>
</feature>
<feature type="non-terminal residue" evidence="2">
    <location>
        <position position="1"/>
    </location>
</feature>
<accession>A0A4U1EC44</accession>
<feature type="compositionally biased region" description="Basic and acidic residues" evidence="1">
    <location>
        <begin position="82"/>
        <end position="97"/>
    </location>
</feature>
<feature type="region of interest" description="Disordered" evidence="1">
    <location>
        <begin position="1"/>
        <end position="158"/>
    </location>
</feature>
<reference evidence="3" key="1">
    <citation type="journal article" date="2019" name="IScience">
        <title>Narwhal Genome Reveals Long-Term Low Genetic Diversity despite Current Large Abundance Size.</title>
        <authorList>
            <person name="Westbury M.V."/>
            <person name="Petersen B."/>
            <person name="Garde E."/>
            <person name="Heide-Jorgensen M.P."/>
            <person name="Lorenzen E.D."/>
        </authorList>
    </citation>
    <scope>NUCLEOTIDE SEQUENCE [LARGE SCALE GENOMIC DNA]</scope>
</reference>
<proteinExistence type="predicted"/>